<reference evidence="2" key="1">
    <citation type="submission" date="2017-08" db="EMBL/GenBank/DDBJ databases">
        <authorList>
            <person name="Polle J.E."/>
            <person name="Barry K."/>
            <person name="Cushman J."/>
            <person name="Schmutz J."/>
            <person name="Tran D."/>
            <person name="Hathwaick L.T."/>
            <person name="Yim W.C."/>
            <person name="Jenkins J."/>
            <person name="Mckie-Krisberg Z.M."/>
            <person name="Prochnik S."/>
            <person name="Lindquist E."/>
            <person name="Dockter R.B."/>
            <person name="Adam C."/>
            <person name="Molina H."/>
            <person name="Bunkerborg J."/>
            <person name="Jin E."/>
            <person name="Buchheim M."/>
            <person name="Magnuson J."/>
        </authorList>
    </citation>
    <scope>NUCLEOTIDE SEQUENCE</scope>
    <source>
        <strain evidence="2">CCAP 19/18</strain>
    </source>
</reference>
<keyword evidence="3" id="KW-1185">Reference proteome</keyword>
<feature type="non-terminal residue" evidence="2">
    <location>
        <position position="238"/>
    </location>
</feature>
<feature type="region of interest" description="Disordered" evidence="1">
    <location>
        <begin position="188"/>
        <end position="238"/>
    </location>
</feature>
<evidence type="ECO:0000313" key="2">
    <source>
        <dbReference type="EMBL" id="KAF5826216.1"/>
    </source>
</evidence>
<dbReference type="EMBL" id="MU071172">
    <property type="protein sequence ID" value="KAF5826216.1"/>
    <property type="molecule type" value="Genomic_DNA"/>
</dbReference>
<protein>
    <submittedName>
        <fullName evidence="2">Uncharacterized protein</fullName>
    </submittedName>
</protein>
<gene>
    <name evidence="2" type="ORF">DUNSADRAFT_4105</name>
</gene>
<organism evidence="2 3">
    <name type="scientific">Dunaliella salina</name>
    <name type="common">Green alga</name>
    <name type="synonym">Protococcus salinus</name>
    <dbReference type="NCBI Taxonomy" id="3046"/>
    <lineage>
        <taxon>Eukaryota</taxon>
        <taxon>Viridiplantae</taxon>
        <taxon>Chlorophyta</taxon>
        <taxon>core chlorophytes</taxon>
        <taxon>Chlorophyceae</taxon>
        <taxon>CS clade</taxon>
        <taxon>Chlamydomonadales</taxon>
        <taxon>Dunaliellaceae</taxon>
        <taxon>Dunaliella</taxon>
    </lineage>
</organism>
<evidence type="ECO:0000256" key="1">
    <source>
        <dbReference type="SAM" id="MobiDB-lite"/>
    </source>
</evidence>
<dbReference type="Proteomes" id="UP000815325">
    <property type="component" value="Unassembled WGS sequence"/>
</dbReference>
<feature type="compositionally biased region" description="Low complexity" evidence="1">
    <location>
        <begin position="188"/>
        <end position="206"/>
    </location>
</feature>
<accession>A0ABQ7FUY7</accession>
<comment type="caution">
    <text evidence="2">The sequence shown here is derived from an EMBL/GenBank/DDBJ whole genome shotgun (WGS) entry which is preliminary data.</text>
</comment>
<feature type="region of interest" description="Disordered" evidence="1">
    <location>
        <begin position="101"/>
        <end position="144"/>
    </location>
</feature>
<evidence type="ECO:0000313" key="3">
    <source>
        <dbReference type="Proteomes" id="UP000815325"/>
    </source>
</evidence>
<feature type="compositionally biased region" description="Low complexity" evidence="1">
    <location>
        <begin position="109"/>
        <end position="143"/>
    </location>
</feature>
<name>A0ABQ7FUY7_DUNSA</name>
<proteinExistence type="predicted"/>
<feature type="compositionally biased region" description="Polar residues" evidence="1">
    <location>
        <begin position="216"/>
        <end position="231"/>
    </location>
</feature>
<sequence>MQEQIPFSSCSFHLPQLKNAALMGAQPPGRWLDAMLSAFEGVDFLGPAFGGPEPLLQLLVALDAWDHHPLPPWLRLRLCEALPGVADMGVHAMRLLDKQQQRRLGRQGQGQDQQHSGQQQQQEAQQQQQSQQQQQQQQGQQQQNVLEMEIPVDGEEGEAMREAAQSACLQCSHAGVLLLQYLANTSPRSASASSTSRSSSSSPSSSGRTPVGRRAVSSSQGNSRTDGSGSDASVVAAG</sequence>